<name>A0A1I4WR05_9PROT</name>
<dbReference type="EMBL" id="FOUB01000117">
    <property type="protein sequence ID" value="SFN15985.1"/>
    <property type="molecule type" value="Genomic_DNA"/>
</dbReference>
<accession>A0A1I4WR05</accession>
<evidence type="ECO:0000313" key="2">
    <source>
        <dbReference type="Proteomes" id="UP000183287"/>
    </source>
</evidence>
<protein>
    <submittedName>
        <fullName evidence="1">Uncharacterized protein</fullName>
    </submittedName>
</protein>
<sequence>MNTSCYIHGYSRLSFVIPFTAKALSFNSQFGKLLVRHLDACLIGVFIKFSLNPQADRCGRVADQVHHDFPAKQWAPTPILGDVTKHAMLNLVPLAGSGREMAILNGHPQFVCEFLQLYTPQAHPVTIAASTVGCDQQAFGLGIKRLPPLPPPAADTFDGQFSGVVINADTHLTLVGGQVVDSVRRHLAQVRVDEIVNANLFRLSFGLPFLATVREIADQLLFLGIHRNHRIANSLTLRDLTGNMLKLLLAVRMITALSRLARRLQAVTHLRQQVTHRPLTDRMTLRLQLFRQSWGALARSVQRYHWVSARSRIDHGIQIPQQRRIFTGKFLSSAFRGCAPVDWAQAG</sequence>
<reference evidence="2" key="1">
    <citation type="submission" date="2016-10" db="EMBL/GenBank/DDBJ databases">
        <authorList>
            <person name="Varghese N."/>
            <person name="Submissions S."/>
        </authorList>
    </citation>
    <scope>NUCLEOTIDE SEQUENCE [LARGE SCALE GENOMIC DNA]</scope>
    <source>
        <strain evidence="2">Nm44</strain>
    </source>
</reference>
<proteinExistence type="predicted"/>
<evidence type="ECO:0000313" key="1">
    <source>
        <dbReference type="EMBL" id="SFN15985.1"/>
    </source>
</evidence>
<dbReference type="AlphaFoldDB" id="A0A1I4WR05"/>
<gene>
    <name evidence="1" type="ORF">SAMN05421863_11173</name>
</gene>
<dbReference type="Proteomes" id="UP000183287">
    <property type="component" value="Unassembled WGS sequence"/>
</dbReference>
<keyword evidence="2" id="KW-1185">Reference proteome</keyword>
<organism evidence="1 2">
    <name type="scientific">Nitrosomonas communis</name>
    <dbReference type="NCBI Taxonomy" id="44574"/>
    <lineage>
        <taxon>Bacteria</taxon>
        <taxon>Pseudomonadati</taxon>
        <taxon>Pseudomonadota</taxon>
        <taxon>Betaproteobacteria</taxon>
        <taxon>Nitrosomonadales</taxon>
        <taxon>Nitrosomonadaceae</taxon>
        <taxon>Nitrosomonas</taxon>
    </lineage>
</organism>